<dbReference type="SUPFAM" id="SSF53098">
    <property type="entry name" value="Ribonuclease H-like"/>
    <property type="match status" value="1"/>
</dbReference>
<protein>
    <recommendedName>
        <fullName evidence="4">HAT C-terminal dimerisation domain-containing protein</fullName>
    </recommendedName>
</protein>
<name>A0A9P7UP83_9AGAR</name>
<feature type="region of interest" description="Disordered" evidence="1">
    <location>
        <begin position="269"/>
        <end position="289"/>
    </location>
</feature>
<feature type="compositionally biased region" description="Acidic residues" evidence="1">
    <location>
        <begin position="168"/>
        <end position="179"/>
    </location>
</feature>
<feature type="compositionally biased region" description="Basic and acidic residues" evidence="1">
    <location>
        <begin position="269"/>
        <end position="281"/>
    </location>
</feature>
<dbReference type="GeneID" id="66082728"/>
<dbReference type="EMBL" id="CM032189">
    <property type="protein sequence ID" value="KAG7087706.1"/>
    <property type="molecule type" value="Genomic_DNA"/>
</dbReference>
<evidence type="ECO:0000313" key="2">
    <source>
        <dbReference type="EMBL" id="KAG7087706.1"/>
    </source>
</evidence>
<dbReference type="Proteomes" id="UP001049176">
    <property type="component" value="Chromosome 9"/>
</dbReference>
<dbReference type="RefSeq" id="XP_043004177.1">
    <property type="nucleotide sequence ID" value="XM_043158822.1"/>
</dbReference>
<organism evidence="2 3">
    <name type="scientific">Marasmius oreades</name>
    <name type="common">fairy-ring Marasmius</name>
    <dbReference type="NCBI Taxonomy" id="181124"/>
    <lineage>
        <taxon>Eukaryota</taxon>
        <taxon>Fungi</taxon>
        <taxon>Dikarya</taxon>
        <taxon>Basidiomycota</taxon>
        <taxon>Agaricomycotina</taxon>
        <taxon>Agaricomycetes</taxon>
        <taxon>Agaricomycetidae</taxon>
        <taxon>Agaricales</taxon>
        <taxon>Marasmiineae</taxon>
        <taxon>Marasmiaceae</taxon>
        <taxon>Marasmius</taxon>
    </lineage>
</organism>
<dbReference type="KEGG" id="more:E1B28_013653"/>
<reference evidence="2" key="1">
    <citation type="journal article" date="2021" name="Genome Biol. Evol.">
        <title>The assembled and annotated genome of the fairy-ring fungus Marasmius oreades.</title>
        <authorList>
            <person name="Hiltunen M."/>
            <person name="Ament-Velasquez S.L."/>
            <person name="Johannesson H."/>
        </authorList>
    </citation>
    <scope>NUCLEOTIDE SEQUENCE</scope>
    <source>
        <strain evidence="2">03SP1</strain>
    </source>
</reference>
<evidence type="ECO:0008006" key="4">
    <source>
        <dbReference type="Google" id="ProtNLM"/>
    </source>
</evidence>
<keyword evidence="3" id="KW-1185">Reference proteome</keyword>
<accession>A0A9P7UP83</accession>
<feature type="region of interest" description="Disordered" evidence="1">
    <location>
        <begin position="107"/>
        <end position="179"/>
    </location>
</feature>
<proteinExistence type="predicted"/>
<gene>
    <name evidence="2" type="ORF">E1B28_013653</name>
</gene>
<evidence type="ECO:0000313" key="3">
    <source>
        <dbReference type="Proteomes" id="UP001049176"/>
    </source>
</evidence>
<comment type="caution">
    <text evidence="2">The sequence shown here is derived from an EMBL/GenBank/DDBJ whole genome shotgun (WGS) entry which is preliminary data.</text>
</comment>
<dbReference type="InterPro" id="IPR012337">
    <property type="entry name" value="RNaseH-like_sf"/>
</dbReference>
<feature type="compositionally biased region" description="Polar residues" evidence="1">
    <location>
        <begin position="116"/>
        <end position="130"/>
    </location>
</feature>
<dbReference type="AlphaFoldDB" id="A0A9P7UP83"/>
<evidence type="ECO:0000256" key="1">
    <source>
        <dbReference type="SAM" id="MobiDB-lite"/>
    </source>
</evidence>
<sequence length="540" mass="60685">MVEFREARRYVGSATIAATSIFLKPSSPGFPAIPHRSMSEPLGCAVNPDGSLKEATEIDFPHSASEDQPDLAPKPVLKKKRVTTTKDLGPAAVCVGSSRIKQKTWKLRDGDKARKTTQMGKCASSNIASQSRKKVKQNNGKLRIFGAQQHSDDDADGSTREHVTSDGGDSDDDESGDELDQYEKMKSEIAEERQLTCRTALKGTGVQSVKPPIRHVPTPFSPEMPQAFIHTYQGDLPSAASLCFLYSHLDFRKWDTHSSIYLEQYEKNSAEPNHRVQPTKDVDDDESTGSQMKVTSFVGESDLCCEEKLPRLELIKWIRTRWGSMADLIERALDCRLTVNKMMALADDSPRVPNLKQKKYNDFKIHAKEWKLLDLVLEVLKEPRNAQGAFSSENVPTVRNTLPNLECLIECWDIIYHTAKFAPVQAGIEAGISKMMKYYNRVENHGVYFAAMILVPCIKDAYARNKWSIEDYATGMARFEHLFEDYITDNTPITLAKEMSNLATTSTTSFEGGYGSSWMSNALAARREHEHEKHDPHREL</sequence>
<dbReference type="OrthoDB" id="3058553at2759"/>